<evidence type="ECO:0000256" key="5">
    <source>
        <dbReference type="ARBA" id="ARBA00022729"/>
    </source>
</evidence>
<dbReference type="PANTHER" id="PTHR30627:SF24">
    <property type="entry name" value="PENICILLIN-BINDING PROTEIN 4B"/>
    <property type="match status" value="1"/>
</dbReference>
<proteinExistence type="inferred from homology"/>
<dbReference type="InterPro" id="IPR001460">
    <property type="entry name" value="PCN-bd_Tpept"/>
</dbReference>
<dbReference type="InterPro" id="IPR002137">
    <property type="entry name" value="Beta-lactam_class-D_AS"/>
</dbReference>
<feature type="compositionally biased region" description="Low complexity" evidence="10">
    <location>
        <begin position="543"/>
        <end position="577"/>
    </location>
</feature>
<dbReference type="GO" id="GO:0005886">
    <property type="term" value="C:plasma membrane"/>
    <property type="evidence" value="ECO:0007669"/>
    <property type="project" value="TreeGrafter"/>
</dbReference>
<evidence type="ECO:0000256" key="10">
    <source>
        <dbReference type="SAM" id="MobiDB-lite"/>
    </source>
</evidence>
<dbReference type="PROSITE" id="PS00337">
    <property type="entry name" value="BETA_LACTAMASE_D"/>
    <property type="match status" value="1"/>
</dbReference>
<dbReference type="Pfam" id="PF00905">
    <property type="entry name" value="Transpeptidase"/>
    <property type="match status" value="1"/>
</dbReference>
<comment type="caution">
    <text evidence="15">The sequence shown here is derived from an EMBL/GenBank/DDBJ whole genome shotgun (WGS) entry which is preliminary data.</text>
</comment>
<dbReference type="InterPro" id="IPR036138">
    <property type="entry name" value="PBP_dimer_sf"/>
</dbReference>
<dbReference type="EMBL" id="VJXX01000001">
    <property type="protein sequence ID" value="MPY10141.1"/>
    <property type="molecule type" value="Genomic_DNA"/>
</dbReference>
<comment type="similarity">
    <text evidence="2">Belongs to the transpeptidase family.</text>
</comment>
<evidence type="ECO:0000256" key="6">
    <source>
        <dbReference type="ARBA" id="ARBA00022801"/>
    </source>
</evidence>
<dbReference type="InterPro" id="IPR005311">
    <property type="entry name" value="PBP_dimer"/>
</dbReference>
<dbReference type="GO" id="GO:0071972">
    <property type="term" value="F:peptidoglycan L,D-transpeptidase activity"/>
    <property type="evidence" value="ECO:0007669"/>
    <property type="project" value="TreeGrafter"/>
</dbReference>
<dbReference type="EC" id="3.5.2.6" evidence="4 9"/>
<evidence type="ECO:0000313" key="15">
    <source>
        <dbReference type="EMBL" id="MPY10141.1"/>
    </source>
</evidence>
<dbReference type="GO" id="GO:0008800">
    <property type="term" value="F:beta-lactamase activity"/>
    <property type="evidence" value="ECO:0007669"/>
    <property type="project" value="UniProtKB-UniRule"/>
</dbReference>
<dbReference type="SUPFAM" id="SSF56519">
    <property type="entry name" value="Penicillin binding protein dimerisation domain"/>
    <property type="match status" value="1"/>
</dbReference>
<evidence type="ECO:0000256" key="3">
    <source>
        <dbReference type="ARBA" id="ARBA00007898"/>
    </source>
</evidence>
<dbReference type="GO" id="GO:0017001">
    <property type="term" value="P:antibiotic catabolic process"/>
    <property type="evidence" value="ECO:0007669"/>
    <property type="project" value="InterPro"/>
</dbReference>
<evidence type="ECO:0000256" key="8">
    <source>
        <dbReference type="ARBA" id="ARBA00023251"/>
    </source>
</evidence>
<dbReference type="RefSeq" id="WP_152812817.1">
    <property type="nucleotide sequence ID" value="NZ_VJXX01000001.1"/>
</dbReference>
<name>A0A7X1NNK0_9MICC</name>
<keyword evidence="16" id="KW-1185">Reference proteome</keyword>
<comment type="catalytic activity">
    <reaction evidence="9">
        <text>a beta-lactam + H2O = a substituted beta-amino acid</text>
        <dbReference type="Rhea" id="RHEA:20401"/>
        <dbReference type="ChEBI" id="CHEBI:15377"/>
        <dbReference type="ChEBI" id="CHEBI:35627"/>
        <dbReference type="ChEBI" id="CHEBI:140347"/>
        <dbReference type="EC" id="3.5.2.6"/>
    </reaction>
</comment>
<dbReference type="InterPro" id="IPR050515">
    <property type="entry name" value="Beta-lactam/transpept"/>
</dbReference>
<dbReference type="SUPFAM" id="SSF56601">
    <property type="entry name" value="beta-lactamase/transpeptidase-like"/>
    <property type="match status" value="1"/>
</dbReference>
<dbReference type="PANTHER" id="PTHR30627">
    <property type="entry name" value="PEPTIDOGLYCAN D,D-TRANSPEPTIDASE"/>
    <property type="match status" value="1"/>
</dbReference>
<evidence type="ECO:0000259" key="12">
    <source>
        <dbReference type="Pfam" id="PF00905"/>
    </source>
</evidence>
<comment type="similarity">
    <text evidence="3 9">Belongs to the class-D beta-lactamase family.</text>
</comment>
<feature type="region of interest" description="Disordered" evidence="10">
    <location>
        <begin position="534"/>
        <end position="585"/>
    </location>
</feature>
<dbReference type="GO" id="GO:0008658">
    <property type="term" value="F:penicillin binding"/>
    <property type="evidence" value="ECO:0007669"/>
    <property type="project" value="InterPro"/>
</dbReference>
<dbReference type="Gene3D" id="3.90.1310.10">
    <property type="entry name" value="Penicillin-binding protein 2a (Domain 2)"/>
    <property type="match status" value="1"/>
</dbReference>
<evidence type="ECO:0000256" key="11">
    <source>
        <dbReference type="SAM" id="SignalP"/>
    </source>
</evidence>
<feature type="domain" description="Penicillin-binding protein dimerisation" evidence="13">
    <location>
        <begin position="146"/>
        <end position="305"/>
    </location>
</feature>
<reference evidence="16" key="1">
    <citation type="submission" date="2019-07" db="EMBL/GenBank/DDBJ databases">
        <title>Arthrobacter KR32 sp. nov., isolated from mountain cheese made of cows milk.</title>
        <authorList>
            <person name="Flegler A."/>
        </authorList>
    </citation>
    <scope>NUCLEOTIDE SEQUENCE [LARGE SCALE GENOMIC DNA]</scope>
    <source>
        <strain evidence="16">KR32</strain>
    </source>
</reference>
<dbReference type="GO" id="GO:0071555">
    <property type="term" value="P:cell wall organization"/>
    <property type="evidence" value="ECO:0007669"/>
    <property type="project" value="TreeGrafter"/>
</dbReference>
<evidence type="ECO:0000259" key="13">
    <source>
        <dbReference type="Pfam" id="PF03717"/>
    </source>
</evidence>
<gene>
    <name evidence="15" type="ORF">FNH21_05310</name>
</gene>
<keyword evidence="7" id="KW-0472">Membrane</keyword>
<comment type="subcellular location">
    <subcellularLocation>
        <location evidence="1">Membrane</location>
    </subcellularLocation>
</comment>
<protein>
    <recommendedName>
        <fullName evidence="4 9">Beta-lactamase</fullName>
        <ecNumber evidence="4 9">3.5.2.6</ecNumber>
    </recommendedName>
</protein>
<dbReference type="Pfam" id="PF03717">
    <property type="entry name" value="PBP_dimer"/>
    <property type="match status" value="1"/>
</dbReference>
<evidence type="ECO:0000256" key="4">
    <source>
        <dbReference type="ARBA" id="ARBA00012865"/>
    </source>
</evidence>
<organism evidence="15 16">
    <name type="scientific">Arthrobacter bussei</name>
    <dbReference type="NCBI Taxonomy" id="2594179"/>
    <lineage>
        <taxon>Bacteria</taxon>
        <taxon>Bacillati</taxon>
        <taxon>Actinomycetota</taxon>
        <taxon>Actinomycetes</taxon>
        <taxon>Micrococcales</taxon>
        <taxon>Micrococcaceae</taxon>
        <taxon>Arthrobacter</taxon>
    </lineage>
</organism>
<dbReference type="Pfam" id="PF05223">
    <property type="entry name" value="MecA_N"/>
    <property type="match status" value="1"/>
</dbReference>
<keyword evidence="5 11" id="KW-0732">Signal</keyword>
<dbReference type="OrthoDB" id="5241017at2"/>
<feature type="domain" description="Penicillin-binding protein transpeptidase" evidence="12">
    <location>
        <begin position="352"/>
        <end position="666"/>
    </location>
</feature>
<feature type="domain" description="NTF2-like N-terminal transpeptidase" evidence="14">
    <location>
        <begin position="30"/>
        <end position="137"/>
    </location>
</feature>
<evidence type="ECO:0000313" key="16">
    <source>
        <dbReference type="Proteomes" id="UP000326464"/>
    </source>
</evidence>
<feature type="signal peptide" evidence="11">
    <location>
        <begin position="1"/>
        <end position="22"/>
    </location>
</feature>
<dbReference type="AlphaFoldDB" id="A0A7X1NNK0"/>
<keyword evidence="8 9" id="KW-0046">Antibiotic resistance</keyword>
<dbReference type="Gene3D" id="3.40.710.10">
    <property type="entry name" value="DD-peptidase/beta-lactamase superfamily"/>
    <property type="match status" value="1"/>
</dbReference>
<keyword evidence="6 9" id="KW-0378">Hydrolase</keyword>
<dbReference type="Proteomes" id="UP000326464">
    <property type="component" value="Unassembled WGS sequence"/>
</dbReference>
<evidence type="ECO:0000256" key="9">
    <source>
        <dbReference type="RuleBase" id="RU361140"/>
    </source>
</evidence>
<feature type="chain" id="PRO_5039078939" description="Beta-lactamase" evidence="11">
    <location>
        <begin position="23"/>
        <end position="676"/>
    </location>
</feature>
<evidence type="ECO:0000256" key="7">
    <source>
        <dbReference type="ARBA" id="ARBA00023136"/>
    </source>
</evidence>
<dbReference type="InterPro" id="IPR012338">
    <property type="entry name" value="Beta-lactam/transpept-like"/>
</dbReference>
<evidence type="ECO:0000259" key="14">
    <source>
        <dbReference type="Pfam" id="PF05223"/>
    </source>
</evidence>
<dbReference type="PROSITE" id="PS51257">
    <property type="entry name" value="PROKAR_LIPOPROTEIN"/>
    <property type="match status" value="1"/>
</dbReference>
<evidence type="ECO:0000256" key="1">
    <source>
        <dbReference type="ARBA" id="ARBA00004370"/>
    </source>
</evidence>
<dbReference type="InterPro" id="IPR007887">
    <property type="entry name" value="MecA_N"/>
</dbReference>
<accession>A0A7X1NNK0</accession>
<dbReference type="GO" id="GO:0046677">
    <property type="term" value="P:response to antibiotic"/>
    <property type="evidence" value="ECO:0007669"/>
    <property type="project" value="UniProtKB-UniRule"/>
</dbReference>
<sequence>MGKLHRATAVLTTAVLALTLAACTDDRPTAEDAAGTLADGLAQLDVAQSAFTSMQPAEVTDELAAITEGFGPGAPQVSVSGVEETGEDTATATLDYVWDLDESDEDWTYSTTADLTRVEDVWQAAWEPRVFVPDLLPGEKLTLTSVPSDRGDITGAGGEVIVTQRPVIRVGIDKLQVPEAEQAASARALATLLELDPATYEQQVAEAGAEAFVVALVLRDDPTRTVTDAQIDAIPGALRQADTLELAPTRTFARELLGSVGEATEELVEQSDGAVRAGDITGLGGLQLQHNEQLAGTPGLAVDAVPAETPGTPSQRLFAKPAVDGEDLATTLDPRLQSLGEDVLADEPSASSIVAIRPSTGEILAAANGPGSEGLQTALLGQYPPGSTFKVATSLALLRQGFTPESPTECSEEVTVDGRRFNNAGTFPAQFIGTIPLLETFAQSCNTGFIAARDEITQAELARAASDLGIGVEASIGTPAFFGSVPTEAEGTAHAAAMIGQGEVLVSPLTLATMAASVGAGVRVTPTLLAAGESTELDPGSEDAAASDAPTDDAAPPTDGASGSPSSDPAATSPSSSVDEDAAPSAFTGAESATLKALMAAVVGQGGAQLLQDVPGEPVLAKTGTAEFGSETPPRTHAWVVAIQGDLAVAVFVEEGELGSTSGGPLMQAFLAGAGS</sequence>
<evidence type="ECO:0000256" key="2">
    <source>
        <dbReference type="ARBA" id="ARBA00007171"/>
    </source>
</evidence>